<reference evidence="2 3" key="1">
    <citation type="submission" date="2023-04" db="EMBL/GenBank/DDBJ databases">
        <title>Australian commercial rhizobial inoculants.</title>
        <authorList>
            <person name="Kohlmeier M.G."/>
            <person name="O'Hara G.W."/>
            <person name="Colombi E."/>
            <person name="Ramsay J.P."/>
            <person name="Terpolilli J."/>
        </authorList>
    </citation>
    <scope>NUCLEOTIDE SEQUENCE [LARGE SCALE GENOMIC DNA]</scope>
    <source>
        <strain evidence="2 3">CB627</strain>
    </source>
</reference>
<sequence length="245" mass="25919">MRGRSTCGRPGSRAVRLPLCVGAARSGCQGEGTTMRIGLASFRRLAAGRLGEGGFYASLLLPLIALAGIAAWFMLPEPSDAGDQDVWPVSSMIRTAQNAPTGEQPAQITNQTARDALAAPADEPTTVGVAIAPQGAEEAKPSGPGAERSPLDKLRIASQSWRRGGLGSKALVTLTLRNANDFAVKDIEIACAFIRRDGRPLTERKRLISDTIAMKSRKTYSQMLVGFVNVNANKAKCSVVTASRL</sequence>
<keyword evidence="3" id="KW-1185">Reference proteome</keyword>
<evidence type="ECO:0000313" key="2">
    <source>
        <dbReference type="EMBL" id="WFU67585.1"/>
    </source>
</evidence>
<dbReference type="RefSeq" id="WP_200844628.1">
    <property type="nucleotide sequence ID" value="NZ_CP121646.1"/>
</dbReference>
<evidence type="ECO:0000256" key="1">
    <source>
        <dbReference type="SAM" id="Phobius"/>
    </source>
</evidence>
<evidence type="ECO:0000313" key="3">
    <source>
        <dbReference type="Proteomes" id="UP001221546"/>
    </source>
</evidence>
<dbReference type="Proteomes" id="UP001221546">
    <property type="component" value="Chromosome"/>
</dbReference>
<keyword evidence="1" id="KW-0812">Transmembrane</keyword>
<protein>
    <submittedName>
        <fullName evidence="2">Uncharacterized protein</fullName>
    </submittedName>
</protein>
<name>A0ABY8JPV4_9BRAD</name>
<feature type="transmembrane region" description="Helical" evidence="1">
    <location>
        <begin position="53"/>
        <end position="75"/>
    </location>
</feature>
<gene>
    <name evidence="2" type="ORF">QA636_19685</name>
</gene>
<keyword evidence="1" id="KW-1133">Transmembrane helix</keyword>
<accession>A0ABY8JPV4</accession>
<keyword evidence="1" id="KW-0472">Membrane</keyword>
<organism evidence="2 3">
    <name type="scientific">Bradyrhizobium brasilense</name>
    <dbReference type="NCBI Taxonomy" id="1419277"/>
    <lineage>
        <taxon>Bacteria</taxon>
        <taxon>Pseudomonadati</taxon>
        <taxon>Pseudomonadota</taxon>
        <taxon>Alphaproteobacteria</taxon>
        <taxon>Hyphomicrobiales</taxon>
        <taxon>Nitrobacteraceae</taxon>
        <taxon>Bradyrhizobium</taxon>
    </lineage>
</organism>
<proteinExistence type="predicted"/>
<dbReference type="EMBL" id="CP121646">
    <property type="protein sequence ID" value="WFU67585.1"/>
    <property type="molecule type" value="Genomic_DNA"/>
</dbReference>